<feature type="compositionally biased region" description="Basic and acidic residues" evidence="1">
    <location>
        <begin position="16"/>
        <end position="45"/>
    </location>
</feature>
<keyword evidence="3" id="KW-1185">Reference proteome</keyword>
<sequence>MECRQRRAFGMRHRAPPCDRHAGVQHDEQEACRDGREQGEHDRGLEAPVGGPLVGDADYDCAGDGAGYGCGEGEEAEPGEPAEEGGVPGVGWGEGVLEGLRDDVEGGFFVHFDLNDFAKWLKIAGARVSYIDRTPARKLHRFSSLEV</sequence>
<feature type="region of interest" description="Disordered" evidence="1">
    <location>
        <begin position="68"/>
        <end position="93"/>
    </location>
</feature>
<evidence type="ECO:0000256" key="1">
    <source>
        <dbReference type="SAM" id="MobiDB-lite"/>
    </source>
</evidence>
<evidence type="ECO:0000313" key="2">
    <source>
        <dbReference type="EMBL" id="EPE35661.1"/>
    </source>
</evidence>
<dbReference type="GeneID" id="19470402"/>
<accession>S3DUM6</accession>
<feature type="region of interest" description="Disordered" evidence="1">
    <location>
        <begin position="14"/>
        <end position="52"/>
    </location>
</feature>
<dbReference type="AlphaFoldDB" id="S3DUM6"/>
<reference evidence="2 3" key="1">
    <citation type="journal article" date="2013" name="BMC Genomics">
        <title>Genomics-driven discovery of the pneumocandin biosynthetic gene cluster in the fungus Glarea lozoyensis.</title>
        <authorList>
            <person name="Chen L."/>
            <person name="Yue Q."/>
            <person name="Zhang X."/>
            <person name="Xiang M."/>
            <person name="Wang C."/>
            <person name="Li S."/>
            <person name="Che Y."/>
            <person name="Ortiz-Lopez F.J."/>
            <person name="Bills G.F."/>
            <person name="Liu X."/>
            <person name="An Z."/>
        </authorList>
    </citation>
    <scope>NUCLEOTIDE SEQUENCE [LARGE SCALE GENOMIC DNA]</scope>
    <source>
        <strain evidence="3">ATCC 20868 / MF5171</strain>
    </source>
</reference>
<organism evidence="2 3">
    <name type="scientific">Glarea lozoyensis (strain ATCC 20868 / MF5171)</name>
    <dbReference type="NCBI Taxonomy" id="1116229"/>
    <lineage>
        <taxon>Eukaryota</taxon>
        <taxon>Fungi</taxon>
        <taxon>Dikarya</taxon>
        <taxon>Ascomycota</taxon>
        <taxon>Pezizomycotina</taxon>
        <taxon>Leotiomycetes</taxon>
        <taxon>Helotiales</taxon>
        <taxon>Helotiaceae</taxon>
        <taxon>Glarea</taxon>
    </lineage>
</organism>
<dbReference type="EMBL" id="KE145354">
    <property type="protein sequence ID" value="EPE35661.1"/>
    <property type="molecule type" value="Genomic_DNA"/>
</dbReference>
<proteinExistence type="predicted"/>
<protein>
    <submittedName>
        <fullName evidence="2">Uncharacterized protein</fullName>
    </submittedName>
</protein>
<dbReference type="Proteomes" id="UP000016922">
    <property type="component" value="Unassembled WGS sequence"/>
</dbReference>
<name>S3DUM6_GLAL2</name>
<dbReference type="RefSeq" id="XP_008077740.1">
    <property type="nucleotide sequence ID" value="XM_008079549.1"/>
</dbReference>
<dbReference type="KEGG" id="glz:GLAREA_11361"/>
<feature type="compositionally biased region" description="Acidic residues" evidence="1">
    <location>
        <begin position="72"/>
        <end position="83"/>
    </location>
</feature>
<evidence type="ECO:0000313" key="3">
    <source>
        <dbReference type="Proteomes" id="UP000016922"/>
    </source>
</evidence>
<dbReference type="HOGENOM" id="CLU_1768238_0_0_1"/>
<gene>
    <name evidence="2" type="ORF">GLAREA_11361</name>
</gene>